<sequence>MQCRQSTSTSTSRRTSHSTDVDTLITLIAFNLRCLSGAHFLLLRTRSQHAASDASIEKKIGSITFQHALVASKAALRNQRDAHPTTPVEDLERVVIDVKNSNYSYGEAQESFCLGHQSPISYPTYKNTTSRHCNKLPDCNKTTIVKIYRRTILYEQVKYSSLTIGGTLNWILQQLSETHDVKLTRTT</sequence>
<organism evidence="1 2">
    <name type="scientific">Periplaneta americana</name>
    <name type="common">American cockroach</name>
    <name type="synonym">Blatta americana</name>
    <dbReference type="NCBI Taxonomy" id="6978"/>
    <lineage>
        <taxon>Eukaryota</taxon>
        <taxon>Metazoa</taxon>
        <taxon>Ecdysozoa</taxon>
        <taxon>Arthropoda</taxon>
        <taxon>Hexapoda</taxon>
        <taxon>Insecta</taxon>
        <taxon>Pterygota</taxon>
        <taxon>Neoptera</taxon>
        <taxon>Polyneoptera</taxon>
        <taxon>Dictyoptera</taxon>
        <taxon>Blattodea</taxon>
        <taxon>Blattoidea</taxon>
        <taxon>Blattidae</taxon>
        <taxon>Blattinae</taxon>
        <taxon>Periplaneta</taxon>
    </lineage>
</organism>
<keyword evidence="2" id="KW-1185">Reference proteome</keyword>
<reference evidence="1 2" key="1">
    <citation type="journal article" date="2022" name="Allergy">
        <title>Genome assembly and annotation of Periplaneta americana reveal a comprehensive cockroach allergen profile.</title>
        <authorList>
            <person name="Wang L."/>
            <person name="Xiong Q."/>
            <person name="Saelim N."/>
            <person name="Wang L."/>
            <person name="Nong W."/>
            <person name="Wan A.T."/>
            <person name="Shi M."/>
            <person name="Liu X."/>
            <person name="Cao Q."/>
            <person name="Hui J.H.L."/>
            <person name="Sookrung N."/>
            <person name="Leung T.F."/>
            <person name="Tungtrongchitr A."/>
            <person name="Tsui S.K.W."/>
        </authorList>
    </citation>
    <scope>NUCLEOTIDE SEQUENCE [LARGE SCALE GENOMIC DNA]</scope>
    <source>
        <strain evidence="1">PWHHKU_190912</strain>
    </source>
</reference>
<gene>
    <name evidence="1" type="ORF">ANN_06830</name>
</gene>
<comment type="caution">
    <text evidence="1">The sequence shown here is derived from an EMBL/GenBank/DDBJ whole genome shotgun (WGS) entry which is preliminary data.</text>
</comment>
<dbReference type="Proteomes" id="UP001148838">
    <property type="component" value="Unassembled WGS sequence"/>
</dbReference>
<accession>A0ABQ8TEK5</accession>
<evidence type="ECO:0000313" key="1">
    <source>
        <dbReference type="EMBL" id="KAJ4445031.1"/>
    </source>
</evidence>
<dbReference type="EMBL" id="JAJSOF020000011">
    <property type="protein sequence ID" value="KAJ4445031.1"/>
    <property type="molecule type" value="Genomic_DNA"/>
</dbReference>
<proteinExistence type="predicted"/>
<protein>
    <submittedName>
        <fullName evidence="1">Uncharacterized protein</fullName>
    </submittedName>
</protein>
<evidence type="ECO:0000313" key="2">
    <source>
        <dbReference type="Proteomes" id="UP001148838"/>
    </source>
</evidence>
<name>A0ABQ8TEK5_PERAM</name>